<evidence type="ECO:0000313" key="1">
    <source>
        <dbReference type="EMBL" id="AVP99465.1"/>
    </source>
</evidence>
<dbReference type="OrthoDB" id="9983320at2"/>
<sequence length="342" mass="36926">MISLFDARADREIGAAPDYFSPIARIHRMNVSKAVAVAGFDESQFQILAAICRDLSTANASVSLHAWDGTRKDLIIINADNDVIAQSAKRLTERRGGRHLLLSRDAVHGQIDAVRRAMQQALLLPAALPAAAPTPSGMALDLPLIDLLKEAIASGANVVATCSSCQVLILPDAGKVRARNEVAFGMFRTFFGRDDWRVQAMSGPVDLEAYPSVHSLDAFLVDACLRLRFRLPMFSAGAFRLTTYPDLGELTGHSDMLTLASYAMQAQPSAKALADVAQVEPARANAFLIAVSMVGLIESTAEAPQPLAISDLPAGKTEKRSLWTRLARRFGLGRVSDEHDHV</sequence>
<reference evidence="1 2" key="1">
    <citation type="submission" date="2018-03" db="EMBL/GenBank/DDBJ databases">
        <title>Ahniella affigens gen. nov., sp. nov., a gammaproteobacterium isolated from sandy soil near a stream.</title>
        <authorList>
            <person name="Ko Y."/>
            <person name="Kim J.-H."/>
        </authorList>
    </citation>
    <scope>NUCLEOTIDE SEQUENCE [LARGE SCALE GENOMIC DNA]</scope>
    <source>
        <strain evidence="1 2">D13</strain>
    </source>
</reference>
<gene>
    <name evidence="1" type="ORF">C7S18_20835</name>
</gene>
<dbReference type="RefSeq" id="WP_106893383.1">
    <property type="nucleotide sequence ID" value="NZ_CP027860.1"/>
</dbReference>
<protein>
    <submittedName>
        <fullName evidence="1">Uncharacterized protein</fullName>
    </submittedName>
</protein>
<evidence type="ECO:0000313" key="2">
    <source>
        <dbReference type="Proteomes" id="UP000241074"/>
    </source>
</evidence>
<keyword evidence="2" id="KW-1185">Reference proteome</keyword>
<reference evidence="1 2" key="2">
    <citation type="submission" date="2018-03" db="EMBL/GenBank/DDBJ databases">
        <authorList>
            <person name="Keele B.F."/>
        </authorList>
    </citation>
    <scope>NUCLEOTIDE SEQUENCE [LARGE SCALE GENOMIC DNA]</scope>
    <source>
        <strain evidence="1 2">D13</strain>
    </source>
</reference>
<proteinExistence type="predicted"/>
<accession>A0A2P1PXA1</accession>
<name>A0A2P1PXA1_9GAMM</name>
<dbReference type="AlphaFoldDB" id="A0A2P1PXA1"/>
<dbReference type="Proteomes" id="UP000241074">
    <property type="component" value="Chromosome"/>
</dbReference>
<organism evidence="1 2">
    <name type="scientific">Ahniella affigens</name>
    <dbReference type="NCBI Taxonomy" id="2021234"/>
    <lineage>
        <taxon>Bacteria</taxon>
        <taxon>Pseudomonadati</taxon>
        <taxon>Pseudomonadota</taxon>
        <taxon>Gammaproteobacteria</taxon>
        <taxon>Lysobacterales</taxon>
        <taxon>Rhodanobacteraceae</taxon>
        <taxon>Ahniella</taxon>
    </lineage>
</organism>
<dbReference type="EMBL" id="CP027860">
    <property type="protein sequence ID" value="AVP99465.1"/>
    <property type="molecule type" value="Genomic_DNA"/>
</dbReference>
<dbReference type="KEGG" id="xba:C7S18_20835"/>